<reference evidence="5" key="1">
    <citation type="submission" date="2017-10" db="EMBL/GenBank/DDBJ databases">
        <title>Phenotypic and genomic properties of facultatively anaerobic sulfur-reducing natronoarchaea from hypersaline soda lakes.</title>
        <authorList>
            <person name="Sorokin D.Y."/>
            <person name="Kublanov I.V."/>
            <person name="Roman P."/>
            <person name="Sinninghe Damste J.S."/>
            <person name="Golyshin P.N."/>
            <person name="Rojo D."/>
            <person name="Ciordia S."/>
            <person name="Mena Md.C."/>
            <person name="Ferrer M."/>
            <person name="Messina E."/>
            <person name="Smedile F."/>
            <person name="La Spada G."/>
            <person name="La Cono V."/>
            <person name="Yakimov M.M."/>
        </authorList>
    </citation>
    <scope>NUCLEOTIDE SEQUENCE [LARGE SCALE GENOMIC DNA]</scope>
    <source>
        <strain evidence="5">AArc1</strain>
    </source>
</reference>
<feature type="compositionally biased region" description="Acidic residues" evidence="1">
    <location>
        <begin position="259"/>
        <end position="277"/>
    </location>
</feature>
<reference evidence="4" key="2">
    <citation type="submission" date="2018-02" db="EMBL/GenBank/DDBJ databases">
        <title>Phenotypic and genomic properties of facultatively anaerobic sulfur-reducing natronoarchaea from hypersaline soda lakes.</title>
        <authorList>
            <person name="Sorokin D.Y."/>
            <person name="Kublanov I.V."/>
            <person name="Roman P."/>
            <person name="Sinninghe Damste J.S."/>
            <person name="Golyshin P.N."/>
            <person name="Rojo D."/>
            <person name="Ciordia S."/>
            <person name="Mena M.D.C."/>
            <person name="Ferrer M."/>
            <person name="Messina E."/>
            <person name="Smedile F."/>
            <person name="La Spada G."/>
            <person name="La Cono V."/>
            <person name="Yakimov M.M."/>
        </authorList>
    </citation>
    <scope>NUCLEOTIDE SEQUENCE [LARGE SCALE GENOMIC DNA]</scope>
    <source>
        <strain evidence="4">AArc-Mg</strain>
    </source>
</reference>
<proteinExistence type="predicted"/>
<evidence type="ECO:0000313" key="3">
    <source>
        <dbReference type="EMBL" id="AXR81172.1"/>
    </source>
</evidence>
<dbReference type="EMBL" id="CP027033">
    <property type="protein sequence ID" value="AXR81172.1"/>
    <property type="molecule type" value="Genomic_DNA"/>
</dbReference>
<evidence type="ECO:0000313" key="4">
    <source>
        <dbReference type="Proteomes" id="UP000258613"/>
    </source>
</evidence>
<feature type="compositionally biased region" description="Low complexity" evidence="1">
    <location>
        <begin position="46"/>
        <end position="57"/>
    </location>
</feature>
<dbReference type="KEGG" id="nan:AArc1_2465"/>
<feature type="region of interest" description="Disordered" evidence="1">
    <location>
        <begin position="256"/>
        <end position="306"/>
    </location>
</feature>
<accession>A0A346PNS7</accession>
<feature type="compositionally biased region" description="Polar residues" evidence="1">
    <location>
        <begin position="29"/>
        <end position="45"/>
    </location>
</feature>
<evidence type="ECO:0000313" key="2">
    <source>
        <dbReference type="EMBL" id="AXR78780.1"/>
    </source>
</evidence>
<gene>
    <name evidence="2" type="ORF">AArc1_2465</name>
    <name evidence="3" type="ORF">AArcMg_1156</name>
</gene>
<reference evidence="2" key="3">
    <citation type="journal article" date="2019" name="Int. J. Syst. Evol. Microbiol.">
        <title>Natronolimnobius sulfurireducens sp. nov. and Halalkaliarchaeum desulfuricum gen. nov., sp. nov., the first sulfur-respiring alkaliphilic haloarchaea from hypersaline alkaline lakes.</title>
        <authorList>
            <person name="Sorokin D.Y."/>
            <person name="Yakimov M."/>
            <person name="Messina E."/>
            <person name="Merkel A.Y."/>
            <person name="Bale N.J."/>
            <person name="Sinninghe Damste J.S."/>
        </authorList>
    </citation>
    <scope>NUCLEOTIDE SEQUENCE</scope>
    <source>
        <strain evidence="3">AArc-Mg</strain>
        <strain evidence="2">AArc1</strain>
    </source>
</reference>
<evidence type="ECO:0000256" key="1">
    <source>
        <dbReference type="SAM" id="MobiDB-lite"/>
    </source>
</evidence>
<keyword evidence="4" id="KW-1185">Reference proteome</keyword>
<organism evidence="2 5">
    <name type="scientific">Natrarchaeobaculum sulfurireducens</name>
    <dbReference type="NCBI Taxonomy" id="2044521"/>
    <lineage>
        <taxon>Archaea</taxon>
        <taxon>Methanobacteriati</taxon>
        <taxon>Methanobacteriota</taxon>
        <taxon>Stenosarchaea group</taxon>
        <taxon>Halobacteria</taxon>
        <taxon>Halobacteriales</taxon>
        <taxon>Natrialbaceae</taxon>
        <taxon>Natrarchaeobaculum</taxon>
    </lineage>
</organism>
<evidence type="ECO:0000313" key="5">
    <source>
        <dbReference type="Proteomes" id="UP000258707"/>
    </source>
</evidence>
<dbReference type="Proteomes" id="UP000258613">
    <property type="component" value="Chromosome"/>
</dbReference>
<name>A0A346PGY5_9EURY</name>
<protein>
    <submittedName>
        <fullName evidence="2">Cohesin domain containing secreted protein</fullName>
    </submittedName>
</protein>
<accession>A0A346PGY5</accession>
<sequence length="331" mass="35076">MLTTLVAIIGVITVGVLVGGLFVGEADAASSTETTSPVQSSTTTDEVGVSEEPYSEPVPEEGDPFFEAEASDGRWISYINPRDDYRSPYLGDGSGKICTALLNEAGDPVVGESIPNTTVTVDTGDELEWHDDADPFVVEYPLTTHYDRPLDADQFGTTAGLPQGDGYLDSHCLEWHGLPEDETVRYGEPTIDGDHADDVELVGVVEQPNDTWDSDVDPIGDAQPYEETGGWTYYTDGSHGQAVVVLQLDRDGAALEDTTSVDDDSTSGDDSTGDDSDTATPDDGTDEQSNSSEPDAAADTDEEPIPGFGSLVALAAVAAVVVFGWRREVTP</sequence>
<dbReference type="KEGG" id="nag:AArcMg_1156"/>
<dbReference type="EMBL" id="CP024047">
    <property type="protein sequence ID" value="AXR78780.1"/>
    <property type="molecule type" value="Genomic_DNA"/>
</dbReference>
<dbReference type="Proteomes" id="UP000258707">
    <property type="component" value="Chromosome"/>
</dbReference>
<dbReference type="AlphaFoldDB" id="A0A346PGY5"/>
<feature type="region of interest" description="Disordered" evidence="1">
    <location>
        <begin position="28"/>
        <end position="64"/>
    </location>
</feature>